<dbReference type="SMART" id="SM00733">
    <property type="entry name" value="Mterf"/>
    <property type="match status" value="6"/>
</dbReference>
<dbReference type="PANTHER" id="PTHR13068">
    <property type="entry name" value="CGI-12 PROTEIN-RELATED"/>
    <property type="match status" value="1"/>
</dbReference>
<evidence type="ECO:0000313" key="4">
    <source>
        <dbReference type="EMBL" id="KAK9096839.1"/>
    </source>
</evidence>
<gene>
    <name evidence="4" type="ORF">Sjap_022336</name>
</gene>
<protein>
    <submittedName>
        <fullName evidence="4">Uncharacterized protein</fullName>
    </submittedName>
</protein>
<dbReference type="Gene3D" id="1.25.70.10">
    <property type="entry name" value="Transcription termination factor 3, mitochondrial"/>
    <property type="match status" value="2"/>
</dbReference>
<dbReference type="EMBL" id="JBBNAE010000009">
    <property type="protein sequence ID" value="KAK9096839.1"/>
    <property type="molecule type" value="Genomic_DNA"/>
</dbReference>
<dbReference type="GO" id="GO:0006353">
    <property type="term" value="P:DNA-templated transcription termination"/>
    <property type="evidence" value="ECO:0007669"/>
    <property type="project" value="UniProtKB-KW"/>
</dbReference>
<keyword evidence="3" id="KW-0809">Transit peptide</keyword>
<comment type="caution">
    <text evidence="4">The sequence shown here is derived from an EMBL/GenBank/DDBJ whole genome shotgun (WGS) entry which is preliminary data.</text>
</comment>
<dbReference type="GO" id="GO:0003676">
    <property type="term" value="F:nucleic acid binding"/>
    <property type="evidence" value="ECO:0007669"/>
    <property type="project" value="InterPro"/>
</dbReference>
<dbReference type="FunFam" id="1.25.70.10:FF:000001">
    <property type="entry name" value="Mitochondrial transcription termination factor-like"/>
    <property type="match status" value="1"/>
</dbReference>
<keyword evidence="2" id="KW-0806">Transcription termination</keyword>
<comment type="similarity">
    <text evidence="1">Belongs to the mTERF family.</text>
</comment>
<evidence type="ECO:0000256" key="2">
    <source>
        <dbReference type="ARBA" id="ARBA00022472"/>
    </source>
</evidence>
<keyword evidence="5" id="KW-1185">Reference proteome</keyword>
<organism evidence="4 5">
    <name type="scientific">Stephania japonica</name>
    <dbReference type="NCBI Taxonomy" id="461633"/>
    <lineage>
        <taxon>Eukaryota</taxon>
        <taxon>Viridiplantae</taxon>
        <taxon>Streptophyta</taxon>
        <taxon>Embryophyta</taxon>
        <taxon>Tracheophyta</taxon>
        <taxon>Spermatophyta</taxon>
        <taxon>Magnoliopsida</taxon>
        <taxon>Ranunculales</taxon>
        <taxon>Menispermaceae</taxon>
        <taxon>Menispermoideae</taxon>
        <taxon>Cissampelideae</taxon>
        <taxon>Stephania</taxon>
    </lineage>
</organism>
<dbReference type="InterPro" id="IPR003690">
    <property type="entry name" value="MTERF"/>
</dbReference>
<dbReference type="Proteomes" id="UP001417504">
    <property type="component" value="Unassembled WGS sequence"/>
</dbReference>
<name>A0AAP0HSQ5_9MAGN</name>
<proteinExistence type="inferred from homology"/>
<evidence type="ECO:0000256" key="3">
    <source>
        <dbReference type="ARBA" id="ARBA00022946"/>
    </source>
</evidence>
<evidence type="ECO:0000313" key="5">
    <source>
        <dbReference type="Proteomes" id="UP001417504"/>
    </source>
</evidence>
<keyword evidence="2" id="KW-0805">Transcription regulation</keyword>
<dbReference type="Pfam" id="PF02536">
    <property type="entry name" value="mTERF"/>
    <property type="match status" value="2"/>
</dbReference>
<sequence length="398" mass="45597">MRIRTLSSSLPTISSSPQLFFFIIKQTTTLPFSSLASPHTTTTTTTTNPTPFSKDYLIHTFGFTESQSASLLDRFRIAKRPQTAPDPLLQTLLQFGFSEHHIRAAVRNTPQILFCHVDAVLKPKLTFFQQLGLIGYDLGLFISKNSTLLTHSLDRRLAPSIDIVKGVLAPNGGDCDKDDLFWVLRRCKWIIAKDPKLRLLPNISFLQSCGIVGSQLSMLLKRRPILFVQKESRLRDLVRKVEDMGLSVDSRMFVYGLFTLSCIGPETLERKFKVFEDYGFSREEIAEMFRAMPGLPRTSEEKLKLGIEFFMDVVGCNRTVLVRKPKILMHSLGKRVIPRYRVFVILRSKNLLKTTKRVTSFISMVELSENVFLDRFIYRFSDCAEELLVIYKDDFSKL</sequence>
<accession>A0AAP0HSQ5</accession>
<dbReference type="PANTHER" id="PTHR13068:SF173">
    <property type="entry name" value="EMB|CAB62602.1"/>
    <property type="match status" value="1"/>
</dbReference>
<reference evidence="4 5" key="1">
    <citation type="submission" date="2024-01" db="EMBL/GenBank/DDBJ databases">
        <title>Genome assemblies of Stephania.</title>
        <authorList>
            <person name="Yang L."/>
        </authorList>
    </citation>
    <scope>NUCLEOTIDE SEQUENCE [LARGE SCALE GENOMIC DNA]</scope>
    <source>
        <strain evidence="4">QJT</strain>
        <tissue evidence="4">Leaf</tissue>
    </source>
</reference>
<dbReference type="AlphaFoldDB" id="A0AAP0HSQ5"/>
<dbReference type="InterPro" id="IPR038538">
    <property type="entry name" value="MTERF_sf"/>
</dbReference>
<keyword evidence="2" id="KW-0804">Transcription</keyword>
<evidence type="ECO:0000256" key="1">
    <source>
        <dbReference type="ARBA" id="ARBA00007692"/>
    </source>
</evidence>